<dbReference type="PROSITE" id="PS00107">
    <property type="entry name" value="PROTEIN_KINASE_ATP"/>
    <property type="match status" value="1"/>
</dbReference>
<dbReference type="OrthoDB" id="5327923at2759"/>
<evidence type="ECO:0000256" key="2">
    <source>
        <dbReference type="SAM" id="MobiDB-lite"/>
    </source>
</evidence>
<evidence type="ECO:0008006" key="5">
    <source>
        <dbReference type="Google" id="ProtNLM"/>
    </source>
</evidence>
<keyword evidence="1" id="KW-0547">Nucleotide-binding</keyword>
<organism evidence="3 4">
    <name type="scientific">Wolfiporia cocos (strain MD-104)</name>
    <name type="common">Brown rot fungus</name>
    <dbReference type="NCBI Taxonomy" id="742152"/>
    <lineage>
        <taxon>Eukaryota</taxon>
        <taxon>Fungi</taxon>
        <taxon>Dikarya</taxon>
        <taxon>Basidiomycota</taxon>
        <taxon>Agaricomycotina</taxon>
        <taxon>Agaricomycetes</taxon>
        <taxon>Polyporales</taxon>
        <taxon>Phaeolaceae</taxon>
        <taxon>Wolfiporia</taxon>
    </lineage>
</organism>
<evidence type="ECO:0000256" key="1">
    <source>
        <dbReference type="PROSITE-ProRule" id="PRU10141"/>
    </source>
</evidence>
<feature type="binding site" evidence="1">
    <location>
        <position position="465"/>
    </location>
    <ligand>
        <name>ATP</name>
        <dbReference type="ChEBI" id="CHEBI:30616"/>
    </ligand>
</feature>
<feature type="compositionally biased region" description="Low complexity" evidence="2">
    <location>
        <begin position="16"/>
        <end position="27"/>
    </location>
</feature>
<dbReference type="GO" id="GO:0005524">
    <property type="term" value="F:ATP binding"/>
    <property type="evidence" value="ECO:0007669"/>
    <property type="project" value="UniProtKB-UniRule"/>
</dbReference>
<gene>
    <name evidence="3" type="ORF">WOLCODRAFT_137154</name>
</gene>
<evidence type="ECO:0000313" key="3">
    <source>
        <dbReference type="EMBL" id="PCH41049.1"/>
    </source>
</evidence>
<dbReference type="AlphaFoldDB" id="A0A2H3JQF9"/>
<feature type="compositionally biased region" description="Basic and acidic residues" evidence="2">
    <location>
        <begin position="66"/>
        <end position="80"/>
    </location>
</feature>
<proteinExistence type="predicted"/>
<dbReference type="STRING" id="742152.A0A2H3JQF9"/>
<keyword evidence="1" id="KW-0067">ATP-binding</keyword>
<sequence length="656" mass="74477">MSKVVAYRVVKRKPGAANSATAPTKAAISSTTSKVANPSIAHETSSKRVSEVVTTNGKHVPACDLDPSKEEQMQIDDRSAKRGKGREGNSQSNADLPRSRRIYLTWQRMPGERFMHKARPRGTRTPNGLMWGHTLGDFFWVNRFAPEKSGEPPLAAVRTVWSRSMLKEWGEGYDETAFEGPEPPPRRRRPWPVLRVPKRRMERDRSTPLLGVIDEGCDNKDGRVKFYKIRPDILEESDEEDALRGCNEDEDEEPMMVPVDPNNPAHGFPYSELWAPHIRDAFTIRDALLTIDPQFMIKRSGVADLSREQQKAGAVVAAVIEDKRPEDDVYAAMERNVVKLEFEDEEAQGPLPEPFIPKSLPHESFFEPSVVAQLPKLEEFIPEQYFPDELRVFRKGKDAVTFKRILPQFKRDATPDALSPRVGQLWMSDSMVGFGSHSKVIRAPLALPPPLTAYGPHHKVTVAAKTARGLASARNHLRNEAHIFAGFPRHLQEEWCGYNHVPPIKHPVPVGAVVPKFFGYYVPVDSDGQAVDRLYYNYDVRVSGLSPILLMEECGTPIEPENFSLDDRSECYSLILRLHIEDILHNSLYTRNILWQPGPLTKPPEQRSRRTPSFRIIDFGRSENIEGEDMLRSKRFSFITERGSAQKQLLIEEFDY</sequence>
<name>A0A2H3JQF9_WOLCO</name>
<dbReference type="InterPro" id="IPR017441">
    <property type="entry name" value="Protein_kinase_ATP_BS"/>
</dbReference>
<feature type="region of interest" description="Disordered" evidence="2">
    <location>
        <begin position="13"/>
        <end position="101"/>
    </location>
</feature>
<protein>
    <recommendedName>
        <fullName evidence="5">Protein kinase domain-containing protein</fullName>
    </recommendedName>
</protein>
<dbReference type="EMBL" id="KB468113">
    <property type="protein sequence ID" value="PCH41049.1"/>
    <property type="molecule type" value="Genomic_DNA"/>
</dbReference>
<keyword evidence="4" id="KW-1185">Reference proteome</keyword>
<dbReference type="OMA" id="FWIQRIP"/>
<reference evidence="3 4" key="1">
    <citation type="journal article" date="2012" name="Science">
        <title>The Paleozoic origin of enzymatic lignin decomposition reconstructed from 31 fungal genomes.</title>
        <authorList>
            <person name="Floudas D."/>
            <person name="Binder M."/>
            <person name="Riley R."/>
            <person name="Barry K."/>
            <person name="Blanchette R.A."/>
            <person name="Henrissat B."/>
            <person name="Martinez A.T."/>
            <person name="Otillar R."/>
            <person name="Spatafora J.W."/>
            <person name="Yadav J.S."/>
            <person name="Aerts A."/>
            <person name="Benoit I."/>
            <person name="Boyd A."/>
            <person name="Carlson A."/>
            <person name="Copeland A."/>
            <person name="Coutinho P.M."/>
            <person name="de Vries R.P."/>
            <person name="Ferreira P."/>
            <person name="Findley K."/>
            <person name="Foster B."/>
            <person name="Gaskell J."/>
            <person name="Glotzer D."/>
            <person name="Gorecki P."/>
            <person name="Heitman J."/>
            <person name="Hesse C."/>
            <person name="Hori C."/>
            <person name="Igarashi K."/>
            <person name="Jurgens J.A."/>
            <person name="Kallen N."/>
            <person name="Kersten P."/>
            <person name="Kohler A."/>
            <person name="Kuees U."/>
            <person name="Kumar T.K.A."/>
            <person name="Kuo A."/>
            <person name="LaButti K."/>
            <person name="Larrondo L.F."/>
            <person name="Lindquist E."/>
            <person name="Ling A."/>
            <person name="Lombard V."/>
            <person name="Lucas S."/>
            <person name="Lundell T."/>
            <person name="Martin R."/>
            <person name="McLaughlin D.J."/>
            <person name="Morgenstern I."/>
            <person name="Morin E."/>
            <person name="Murat C."/>
            <person name="Nagy L.G."/>
            <person name="Nolan M."/>
            <person name="Ohm R.A."/>
            <person name="Patyshakuliyeva A."/>
            <person name="Rokas A."/>
            <person name="Ruiz-Duenas F.J."/>
            <person name="Sabat G."/>
            <person name="Salamov A."/>
            <person name="Samejima M."/>
            <person name="Schmutz J."/>
            <person name="Slot J.C."/>
            <person name="St John F."/>
            <person name="Stenlid J."/>
            <person name="Sun H."/>
            <person name="Sun S."/>
            <person name="Syed K."/>
            <person name="Tsang A."/>
            <person name="Wiebenga A."/>
            <person name="Young D."/>
            <person name="Pisabarro A."/>
            <person name="Eastwood D.C."/>
            <person name="Martin F."/>
            <person name="Cullen D."/>
            <person name="Grigoriev I.V."/>
            <person name="Hibbett D.S."/>
        </authorList>
    </citation>
    <scope>NUCLEOTIDE SEQUENCE [LARGE SCALE GENOMIC DNA]</scope>
    <source>
        <strain evidence="3 4">MD-104</strain>
    </source>
</reference>
<accession>A0A2H3JQF9</accession>
<evidence type="ECO:0000313" key="4">
    <source>
        <dbReference type="Proteomes" id="UP000218811"/>
    </source>
</evidence>
<dbReference type="Proteomes" id="UP000218811">
    <property type="component" value="Unassembled WGS sequence"/>
</dbReference>